<accession>H5TBS8</accession>
<keyword evidence="2" id="KW-1185">Reference proteome</keyword>
<proteinExistence type="predicted"/>
<dbReference type="SUPFAM" id="SSF52788">
    <property type="entry name" value="Phosphotyrosine protein phosphatases I"/>
    <property type="match status" value="1"/>
</dbReference>
<organism evidence="1 2">
    <name type="scientific">Glaciecola punicea ACAM 611</name>
    <dbReference type="NCBI Taxonomy" id="1121923"/>
    <lineage>
        <taxon>Bacteria</taxon>
        <taxon>Pseudomonadati</taxon>
        <taxon>Pseudomonadota</taxon>
        <taxon>Gammaproteobacteria</taxon>
        <taxon>Alteromonadales</taxon>
        <taxon>Alteromonadaceae</taxon>
        <taxon>Glaciecola</taxon>
    </lineage>
</organism>
<dbReference type="Proteomes" id="UP000053586">
    <property type="component" value="Unassembled WGS sequence"/>
</dbReference>
<dbReference type="InterPro" id="IPR036196">
    <property type="entry name" value="Ptyr_pPase_sf"/>
</dbReference>
<evidence type="ECO:0000313" key="2">
    <source>
        <dbReference type="Proteomes" id="UP000053586"/>
    </source>
</evidence>
<reference evidence="1 2" key="1">
    <citation type="journal article" date="2012" name="J. Bacteriol.">
        <title>Genome sequence of proteorhodopsin-containing sea ice bacterium Glaciecola punicea ACAM 611T.</title>
        <authorList>
            <person name="Qin Q.-L."/>
            <person name="Xie B.-B."/>
            <person name="Shu Y.-L."/>
            <person name="Rong J.-C."/>
            <person name="Zhao D.-L."/>
            <person name="Zhang X.-Y."/>
            <person name="Chen X.-L."/>
            <person name="Zhou B.-C."/>
            <person name="Zhanga Y.-Z."/>
        </authorList>
    </citation>
    <scope>NUCLEOTIDE SEQUENCE [LARGE SCALE GENOMIC DNA]</scope>
    <source>
        <strain evidence="1 2">ACAM 611</strain>
    </source>
</reference>
<name>H5TBS8_9ALTE</name>
<comment type="caution">
    <text evidence="1">The sequence shown here is derived from an EMBL/GenBank/DDBJ whole genome shotgun (WGS) entry which is preliminary data.</text>
</comment>
<dbReference type="AlphaFoldDB" id="H5TBS8"/>
<evidence type="ECO:0000313" key="1">
    <source>
        <dbReference type="EMBL" id="GAB55755.1"/>
    </source>
</evidence>
<sequence length="44" mass="5147">MSVEDFGKLDYIIAMGKSNVRELKRKSPEEHQHKVKKYCLCLHG</sequence>
<gene>
    <name evidence="1" type="ORF">GPUN_1638</name>
</gene>
<reference evidence="1 2" key="2">
    <citation type="journal article" date="2017" name="Antonie Van Leeuwenhoek">
        <title>Rhizobium rhizosphaerae sp. nov., a novel species isolated from rice rhizosphere.</title>
        <authorList>
            <person name="Zhao J.J."/>
            <person name="Zhang J."/>
            <person name="Zhang R.J."/>
            <person name="Zhang C.W."/>
            <person name="Yin H.Q."/>
            <person name="Zhang X.X."/>
        </authorList>
    </citation>
    <scope>NUCLEOTIDE SEQUENCE [LARGE SCALE GENOMIC DNA]</scope>
    <source>
        <strain evidence="1 2">ACAM 611</strain>
    </source>
</reference>
<dbReference type="STRING" id="56804.BAE46_09550"/>
<dbReference type="EMBL" id="BAET01000014">
    <property type="protein sequence ID" value="GAB55755.1"/>
    <property type="molecule type" value="Genomic_DNA"/>
</dbReference>
<dbReference type="Gene3D" id="3.40.50.2300">
    <property type="match status" value="1"/>
</dbReference>
<protein>
    <submittedName>
        <fullName evidence="1">Uncharacterized protein</fullName>
    </submittedName>
</protein>